<gene>
    <name evidence="1" type="ORF">GS397_13875</name>
</gene>
<evidence type="ECO:0000313" key="1">
    <source>
        <dbReference type="EMBL" id="QHD68021.1"/>
    </source>
</evidence>
<protein>
    <submittedName>
        <fullName evidence="1">Uncharacterized protein</fullName>
    </submittedName>
</protein>
<dbReference type="AlphaFoldDB" id="A0A6P1GKE8"/>
<dbReference type="Gene3D" id="3.40.50.2300">
    <property type="match status" value="1"/>
</dbReference>
<reference evidence="1 2" key="1">
    <citation type="submission" date="2019-12" db="EMBL/GenBank/DDBJ databases">
        <title>Functional and genomic insights into the Sphingobium yanoikuyae YC-JY1, a bacterium efficiently degrading bisphenol A.</title>
        <authorList>
            <person name="Jia Y."/>
            <person name="Li X."/>
            <person name="Wang J."/>
            <person name="Eltoukhy A."/>
            <person name="Lamraoui I."/>
            <person name="Yan Y."/>
        </authorList>
    </citation>
    <scope>NUCLEOTIDE SEQUENCE [LARGE SCALE GENOMIC DNA]</scope>
    <source>
        <strain evidence="1 2">YC-JY1</strain>
    </source>
</reference>
<proteinExistence type="predicted"/>
<evidence type="ECO:0000313" key="2">
    <source>
        <dbReference type="Proteomes" id="UP000464086"/>
    </source>
</evidence>
<dbReference type="Proteomes" id="UP000464086">
    <property type="component" value="Chromosome"/>
</dbReference>
<sequence>MGDRREGAALLHDRLWQVRARDRHYLFVCSQNKLRSPTAEQIFADHPGIETLSAGTNHDAETPLDNEMLRWADTIFVMEKTHRSKIL</sequence>
<dbReference type="InterPro" id="IPR036196">
    <property type="entry name" value="Ptyr_pPase_sf"/>
</dbReference>
<dbReference type="EMBL" id="CP047218">
    <property type="protein sequence ID" value="QHD68021.1"/>
    <property type="molecule type" value="Genomic_DNA"/>
</dbReference>
<dbReference type="SUPFAM" id="SSF52788">
    <property type="entry name" value="Phosphotyrosine protein phosphatases I"/>
    <property type="match status" value="1"/>
</dbReference>
<name>A0A6P1GKE8_SPHYA</name>
<accession>A0A6P1GKE8</accession>
<organism evidence="1 2">
    <name type="scientific">Sphingobium yanoikuyae</name>
    <name type="common">Sphingomonas yanoikuyae</name>
    <dbReference type="NCBI Taxonomy" id="13690"/>
    <lineage>
        <taxon>Bacteria</taxon>
        <taxon>Pseudomonadati</taxon>
        <taxon>Pseudomonadota</taxon>
        <taxon>Alphaproteobacteria</taxon>
        <taxon>Sphingomonadales</taxon>
        <taxon>Sphingomonadaceae</taxon>
        <taxon>Sphingobium</taxon>
    </lineage>
</organism>